<dbReference type="Gene3D" id="3.30.160.20">
    <property type="match status" value="1"/>
</dbReference>
<evidence type="ECO:0000256" key="2">
    <source>
        <dbReference type="ARBA" id="ARBA00022481"/>
    </source>
</evidence>
<organism evidence="5 6">
    <name type="scientific">Dracunculus medinensis</name>
    <name type="common">Guinea worm</name>
    <dbReference type="NCBI Taxonomy" id="318479"/>
    <lineage>
        <taxon>Eukaryota</taxon>
        <taxon>Metazoa</taxon>
        <taxon>Ecdysozoa</taxon>
        <taxon>Nematoda</taxon>
        <taxon>Chromadorea</taxon>
        <taxon>Rhabditida</taxon>
        <taxon>Spirurina</taxon>
        <taxon>Dracunculoidea</taxon>
        <taxon>Dracunculidae</taxon>
        <taxon>Dracunculus</taxon>
    </lineage>
</organism>
<protein>
    <recommendedName>
        <fullName evidence="4">Prokaryotic-type class I peptide chain release factors domain-containing protein</fullName>
    </recommendedName>
</protein>
<dbReference type="Pfam" id="PF00472">
    <property type="entry name" value="RF-1"/>
    <property type="match status" value="1"/>
</dbReference>
<evidence type="ECO:0000256" key="3">
    <source>
        <dbReference type="ARBA" id="ARBA00022917"/>
    </source>
</evidence>
<gene>
    <name evidence="5" type="ORF">DME_LOCUS7058</name>
</gene>
<feature type="domain" description="Prokaryotic-type class I peptide chain release factors" evidence="4">
    <location>
        <begin position="166"/>
        <end position="182"/>
    </location>
</feature>
<evidence type="ECO:0000256" key="1">
    <source>
        <dbReference type="ARBA" id="ARBA00010835"/>
    </source>
</evidence>
<dbReference type="GO" id="GO:0005737">
    <property type="term" value="C:cytoplasm"/>
    <property type="evidence" value="ECO:0007669"/>
    <property type="project" value="UniProtKB-ARBA"/>
</dbReference>
<sequence>MQAFAKGELGLDNEVELKAMIDEEIALLEKQLETLSKQLIYAIVQETEFDLFNKCQMEFSPGVGGTEATLFTFELLEMYKKFVGNKGWTWNLLQGNLEEGRALIGITGEKCYQALRNEAGIHRVQRTPVTDKSRVHTSTSSVVVLPEPEQVEAYIKPGDYKLETMRASGPGGQNVNKRSSAVRLTHLSTGLSVKVMDERFQHLNMKIAFQRLSAILLQYKIDEMEEKVSQSRKIQVGSKARAEKIRTYNFKDDRITDHRLRRSWTGMTDMLKDAQLLNVIINAIEEEKNVERLTESTELILKKYNLLNNNYLSLESN</sequence>
<dbReference type="SUPFAM" id="SSF75620">
    <property type="entry name" value="Release factor"/>
    <property type="match status" value="1"/>
</dbReference>
<dbReference type="Pfam" id="PF03462">
    <property type="entry name" value="PCRF"/>
    <property type="match status" value="1"/>
</dbReference>
<dbReference type="Gene3D" id="3.30.70.1660">
    <property type="match status" value="1"/>
</dbReference>
<dbReference type="OrthoDB" id="2019491at2759"/>
<evidence type="ECO:0000313" key="5">
    <source>
        <dbReference type="EMBL" id="VDN57085.1"/>
    </source>
</evidence>
<dbReference type="InterPro" id="IPR000352">
    <property type="entry name" value="Pep_chain_release_fac_I"/>
</dbReference>
<comment type="similarity">
    <text evidence="1">Belongs to the prokaryotic/mitochondrial release factor family.</text>
</comment>
<name>A0A3P7PSN3_DRAME</name>
<keyword evidence="6" id="KW-1185">Reference proteome</keyword>
<evidence type="ECO:0000313" key="6">
    <source>
        <dbReference type="Proteomes" id="UP000274756"/>
    </source>
</evidence>
<accession>A0A3P7PSN3</accession>
<dbReference type="InterPro" id="IPR045853">
    <property type="entry name" value="Pep_chain_release_fac_I_sf"/>
</dbReference>
<keyword evidence="2" id="KW-0488">Methylation</keyword>
<proteinExistence type="inferred from homology"/>
<dbReference type="PANTHER" id="PTHR43804:SF7">
    <property type="entry name" value="LD18447P"/>
    <property type="match status" value="1"/>
</dbReference>
<dbReference type="PANTHER" id="PTHR43804">
    <property type="entry name" value="LD18447P"/>
    <property type="match status" value="1"/>
</dbReference>
<dbReference type="InterPro" id="IPR050057">
    <property type="entry name" value="Prokaryotic/Mito_RF"/>
</dbReference>
<dbReference type="STRING" id="318479.A0A3P7PSN3"/>
<dbReference type="AlphaFoldDB" id="A0A3P7PSN3"/>
<dbReference type="PROSITE" id="PS00745">
    <property type="entry name" value="RF_PROK_I"/>
    <property type="match status" value="1"/>
</dbReference>
<dbReference type="SMART" id="SM00937">
    <property type="entry name" value="PCRF"/>
    <property type="match status" value="1"/>
</dbReference>
<dbReference type="InterPro" id="IPR005139">
    <property type="entry name" value="PCRF"/>
</dbReference>
<dbReference type="EMBL" id="UYYG01001158">
    <property type="protein sequence ID" value="VDN57085.1"/>
    <property type="molecule type" value="Genomic_DNA"/>
</dbReference>
<dbReference type="Proteomes" id="UP000274756">
    <property type="component" value="Unassembled WGS sequence"/>
</dbReference>
<dbReference type="GO" id="GO:0003747">
    <property type="term" value="F:translation release factor activity"/>
    <property type="evidence" value="ECO:0007669"/>
    <property type="project" value="InterPro"/>
</dbReference>
<keyword evidence="3" id="KW-0648">Protein biosynthesis</keyword>
<evidence type="ECO:0000259" key="4">
    <source>
        <dbReference type="PROSITE" id="PS00745"/>
    </source>
</evidence>
<reference evidence="5 6" key="1">
    <citation type="submission" date="2018-11" db="EMBL/GenBank/DDBJ databases">
        <authorList>
            <consortium name="Pathogen Informatics"/>
        </authorList>
    </citation>
    <scope>NUCLEOTIDE SEQUENCE [LARGE SCALE GENOMIC DNA]</scope>
</reference>